<dbReference type="EMBL" id="FORY01000017">
    <property type="protein sequence ID" value="SFJ98477.1"/>
    <property type="molecule type" value="Genomic_DNA"/>
</dbReference>
<accession>A0A1I3VVX9</accession>
<evidence type="ECO:0000313" key="3">
    <source>
        <dbReference type="Proteomes" id="UP000183299"/>
    </source>
</evidence>
<gene>
    <name evidence="2" type="ORF">SAMN04488138_11770</name>
</gene>
<proteinExistence type="predicted"/>
<keyword evidence="3" id="KW-1185">Reference proteome</keyword>
<organism evidence="2 3">
    <name type="scientific">Celeribacter halophilus</name>
    <dbReference type="NCBI Taxonomy" id="576117"/>
    <lineage>
        <taxon>Bacteria</taxon>
        <taxon>Pseudomonadati</taxon>
        <taxon>Pseudomonadota</taxon>
        <taxon>Alphaproteobacteria</taxon>
        <taxon>Rhodobacterales</taxon>
        <taxon>Roseobacteraceae</taxon>
        <taxon>Celeribacter</taxon>
    </lineage>
</organism>
<evidence type="ECO:0000313" key="2">
    <source>
        <dbReference type="EMBL" id="SFJ98477.1"/>
    </source>
</evidence>
<keyword evidence="1" id="KW-1133">Transmembrane helix</keyword>
<dbReference type="STRING" id="576117.SAMN04488138_11770"/>
<dbReference type="Proteomes" id="UP000183299">
    <property type="component" value="Unassembled WGS sequence"/>
</dbReference>
<name>A0A1I3VVX9_9RHOB</name>
<dbReference type="AlphaFoldDB" id="A0A1I3VVX9"/>
<sequence>MIGAGVSIVFAVMTIGIASTYSRHLINWSFSTTGSMFFSGTLFLIGCLMYVIEKNRAKSHSSEDDRSDPADAKP</sequence>
<reference evidence="2 3" key="1">
    <citation type="submission" date="2016-10" db="EMBL/GenBank/DDBJ databases">
        <authorList>
            <person name="de Groot N.N."/>
        </authorList>
    </citation>
    <scope>NUCLEOTIDE SEQUENCE [LARGE SCALE GENOMIC DNA]</scope>
    <source>
        <strain evidence="2 3">CGMCC 1.8891</strain>
    </source>
</reference>
<evidence type="ECO:0000256" key="1">
    <source>
        <dbReference type="SAM" id="Phobius"/>
    </source>
</evidence>
<keyword evidence="1" id="KW-0812">Transmembrane</keyword>
<feature type="transmembrane region" description="Helical" evidence="1">
    <location>
        <begin position="28"/>
        <end position="52"/>
    </location>
</feature>
<keyword evidence="1" id="KW-0472">Membrane</keyword>
<protein>
    <submittedName>
        <fullName evidence="2">Uncharacterized protein</fullName>
    </submittedName>
</protein>